<gene>
    <name evidence="2" type="ORF">DMB65_04495</name>
</gene>
<name>A0A2V4BRX6_9FLAO</name>
<feature type="compositionally biased region" description="Basic and acidic residues" evidence="1">
    <location>
        <begin position="25"/>
        <end position="36"/>
    </location>
</feature>
<dbReference type="EMBL" id="QJHK01000003">
    <property type="protein sequence ID" value="PXY41828.1"/>
    <property type="molecule type" value="Genomic_DNA"/>
</dbReference>
<dbReference type="Proteomes" id="UP000247903">
    <property type="component" value="Unassembled WGS sequence"/>
</dbReference>
<sequence>MPNPGTQGFPLRSGLENNILPFCNDSKKQNKQESNSKHHKQIKWKNNSFLLRLNSYIRPLF</sequence>
<organism evidence="2 3">
    <name type="scientific">Flavobacterium cheongpyeongense</name>
    <dbReference type="NCBI Taxonomy" id="2212651"/>
    <lineage>
        <taxon>Bacteria</taxon>
        <taxon>Pseudomonadati</taxon>
        <taxon>Bacteroidota</taxon>
        <taxon>Flavobacteriia</taxon>
        <taxon>Flavobacteriales</taxon>
        <taxon>Flavobacteriaceae</taxon>
        <taxon>Flavobacterium</taxon>
    </lineage>
</organism>
<proteinExistence type="predicted"/>
<feature type="region of interest" description="Disordered" evidence="1">
    <location>
        <begin position="1"/>
        <end position="41"/>
    </location>
</feature>
<accession>A0A2V4BRX6</accession>
<dbReference type="AlphaFoldDB" id="A0A2V4BRX6"/>
<keyword evidence="3" id="KW-1185">Reference proteome</keyword>
<comment type="caution">
    <text evidence="2">The sequence shown here is derived from an EMBL/GenBank/DDBJ whole genome shotgun (WGS) entry which is preliminary data.</text>
</comment>
<evidence type="ECO:0000313" key="3">
    <source>
        <dbReference type="Proteomes" id="UP000247903"/>
    </source>
</evidence>
<reference evidence="2 3" key="1">
    <citation type="submission" date="2018-05" db="EMBL/GenBank/DDBJ databases">
        <title>Flavobacterium sp. strain IMCC34759, incomplete genome.</title>
        <authorList>
            <person name="Joung Y."/>
            <person name="Cho J."/>
        </authorList>
    </citation>
    <scope>NUCLEOTIDE SEQUENCE [LARGE SCALE GENOMIC DNA]</scope>
    <source>
        <strain evidence="2 3">IMCC34759</strain>
    </source>
</reference>
<evidence type="ECO:0000313" key="2">
    <source>
        <dbReference type="EMBL" id="PXY41828.1"/>
    </source>
</evidence>
<evidence type="ECO:0000256" key="1">
    <source>
        <dbReference type="SAM" id="MobiDB-lite"/>
    </source>
</evidence>
<protein>
    <submittedName>
        <fullName evidence="2">Uncharacterized protein</fullName>
    </submittedName>
</protein>